<dbReference type="AlphaFoldDB" id="A0A7S3CTU1"/>
<gene>
    <name evidence="2" type="ORF">SRAS04492_LOCUS8885</name>
</gene>
<name>A0A7S3CTU1_9SPIT</name>
<dbReference type="InterPro" id="IPR029058">
    <property type="entry name" value="AB_hydrolase_fold"/>
</dbReference>
<evidence type="ECO:0000259" key="1">
    <source>
        <dbReference type="Pfam" id="PF12146"/>
    </source>
</evidence>
<dbReference type="EMBL" id="HBIA01017893">
    <property type="protein sequence ID" value="CAE0237076.1"/>
    <property type="molecule type" value="Transcribed_RNA"/>
</dbReference>
<evidence type="ECO:0000313" key="2">
    <source>
        <dbReference type="EMBL" id="CAE0237076.1"/>
    </source>
</evidence>
<dbReference type="SUPFAM" id="SSF53474">
    <property type="entry name" value="alpha/beta-Hydrolases"/>
    <property type="match status" value="1"/>
</dbReference>
<proteinExistence type="predicted"/>
<feature type="domain" description="Serine aminopeptidase S33" evidence="1">
    <location>
        <begin position="81"/>
        <end position="210"/>
    </location>
</feature>
<dbReference type="Pfam" id="PF12146">
    <property type="entry name" value="Hydrolase_4"/>
    <property type="match status" value="1"/>
</dbReference>
<organism evidence="2">
    <name type="scientific">Strombidium rassoulzadegani</name>
    <dbReference type="NCBI Taxonomy" id="1082188"/>
    <lineage>
        <taxon>Eukaryota</taxon>
        <taxon>Sar</taxon>
        <taxon>Alveolata</taxon>
        <taxon>Ciliophora</taxon>
        <taxon>Intramacronucleata</taxon>
        <taxon>Spirotrichea</taxon>
        <taxon>Oligotrichia</taxon>
        <taxon>Strombidiidae</taxon>
        <taxon>Strombidium</taxon>
    </lineage>
</organism>
<reference evidence="2" key="1">
    <citation type="submission" date="2021-01" db="EMBL/GenBank/DDBJ databases">
        <authorList>
            <person name="Corre E."/>
            <person name="Pelletier E."/>
            <person name="Niang G."/>
            <person name="Scheremetjew M."/>
            <person name="Finn R."/>
            <person name="Kale V."/>
            <person name="Holt S."/>
            <person name="Cochrane G."/>
            <person name="Meng A."/>
            <person name="Brown T."/>
            <person name="Cohen L."/>
        </authorList>
    </citation>
    <scope>NUCLEOTIDE SEQUENCE</scope>
    <source>
        <strain evidence="2">Ras09</strain>
    </source>
</reference>
<dbReference type="GO" id="GO:0008474">
    <property type="term" value="F:palmitoyl-(protein) hydrolase activity"/>
    <property type="evidence" value="ECO:0007669"/>
    <property type="project" value="TreeGrafter"/>
</dbReference>
<accession>A0A7S3CTU1</accession>
<dbReference type="InterPro" id="IPR022742">
    <property type="entry name" value="Hydrolase_4"/>
</dbReference>
<dbReference type="PANTHER" id="PTHR12277">
    <property type="entry name" value="ALPHA/BETA HYDROLASE DOMAIN-CONTAINING PROTEIN"/>
    <property type="match status" value="1"/>
</dbReference>
<dbReference type="PANTHER" id="PTHR12277:SF81">
    <property type="entry name" value="PROTEIN ABHD13"/>
    <property type="match status" value="1"/>
</dbReference>
<dbReference type="GO" id="GO:0016020">
    <property type="term" value="C:membrane"/>
    <property type="evidence" value="ECO:0007669"/>
    <property type="project" value="TreeGrafter"/>
</dbReference>
<dbReference type="Gene3D" id="3.40.50.1820">
    <property type="entry name" value="alpha/beta hydrolase"/>
    <property type="match status" value="1"/>
</dbReference>
<protein>
    <recommendedName>
        <fullName evidence="1">Serine aminopeptidase S33 domain-containing protein</fullName>
    </recommendedName>
</protein>
<sequence length="289" mass="32778">MGMYAGLFVSMMVGMVYFKQDGMLYHPAVPDERYRYPQNMPPGYRNPRELGMDYEDCQIVTKDKVKLHAWFVKASATPKMSRTLIFFHGNAGNIGSRLPNIDLLVKRLNTNVLILAYRGYGNSEGTPSEDGLRLDAEATFEYALSRSDIINPDRIFVFGRSLGGAVAIQLAVTKSAHLKGIIVENTFTSIADMVDQLMPMVAMFKSLIQRLFYPSIDRVPHVQCPILFVRGNKDEIVPHDHSQRLFAAAKGAKFKRLFECEDGDHNNTWKIAGEKYVQAFKEYFVECEK</sequence>